<organism evidence="5 6">
    <name type="scientific">Neolamprologus brichardi</name>
    <name type="common">Fairy cichlid</name>
    <name type="synonym">Lamprologus brichardi</name>
    <dbReference type="NCBI Taxonomy" id="32507"/>
    <lineage>
        <taxon>Eukaryota</taxon>
        <taxon>Metazoa</taxon>
        <taxon>Chordata</taxon>
        <taxon>Craniata</taxon>
        <taxon>Vertebrata</taxon>
        <taxon>Euteleostomi</taxon>
        <taxon>Actinopterygii</taxon>
        <taxon>Neopterygii</taxon>
        <taxon>Teleostei</taxon>
        <taxon>Neoteleostei</taxon>
        <taxon>Acanthomorphata</taxon>
        <taxon>Ovalentaria</taxon>
        <taxon>Cichlomorphae</taxon>
        <taxon>Cichliformes</taxon>
        <taxon>Cichlidae</taxon>
        <taxon>African cichlids</taxon>
        <taxon>Pseudocrenilabrinae</taxon>
        <taxon>Lamprologini</taxon>
        <taxon>Neolamprologus</taxon>
    </lineage>
</organism>
<sequence>MGPPLRIVMIGKTGVGKSAVGNTIVGRKSFLSEVSPESVTETCESDRISECSRKITVIDTPGILDTSKSADAIKEEIAKCIHMSSPGPHVFLLVLQIGRFTKEEQNCVDALEKLFGPKASSYMIVLFTHGDKLTQDGMTIQNYLNRSDKKLKALLNRCGERYHVFNNNDQSRSQVVELINKVDQMVQLNKGTYYTDEMLKKAEEILKQSDDKKETALTHSMTFMFQLLQRILLFQAILANEQDSDHSSD</sequence>
<dbReference type="STRING" id="32507.ENSNBRP00000014726"/>
<dbReference type="InterPro" id="IPR027417">
    <property type="entry name" value="P-loop_NTPase"/>
</dbReference>
<dbReference type="Pfam" id="PF04548">
    <property type="entry name" value="AIG1"/>
    <property type="match status" value="1"/>
</dbReference>
<accession>A0A3Q4GZL0</accession>
<evidence type="ECO:0000313" key="5">
    <source>
        <dbReference type="Ensembl" id="ENSNBRP00000014726.1"/>
    </source>
</evidence>
<reference evidence="5" key="1">
    <citation type="submission" date="2025-08" db="UniProtKB">
        <authorList>
            <consortium name="Ensembl"/>
        </authorList>
    </citation>
    <scope>IDENTIFICATION</scope>
</reference>
<dbReference type="PANTHER" id="PTHR10903:SF112">
    <property type="entry name" value="SI:CH211-113E8.5"/>
    <property type="match status" value="1"/>
</dbReference>
<dbReference type="Ensembl" id="ENSNBRT00000015129.1">
    <property type="protein sequence ID" value="ENSNBRP00000014726.1"/>
    <property type="gene ID" value="ENSNBRG00000011393.1"/>
</dbReference>
<dbReference type="InterPro" id="IPR006703">
    <property type="entry name" value="G_AIG1"/>
</dbReference>
<dbReference type="FunFam" id="3.40.50.300:FF:000366">
    <property type="entry name" value="GTPase, IMAP family member 2"/>
    <property type="match status" value="1"/>
</dbReference>
<evidence type="ECO:0000313" key="6">
    <source>
        <dbReference type="Proteomes" id="UP000261580"/>
    </source>
</evidence>
<protein>
    <submittedName>
        <fullName evidence="5">Zgc:113625</fullName>
    </submittedName>
</protein>
<dbReference type="CDD" id="cd01852">
    <property type="entry name" value="AIG1"/>
    <property type="match status" value="1"/>
</dbReference>
<dbReference type="SUPFAM" id="SSF52540">
    <property type="entry name" value="P-loop containing nucleoside triphosphate hydrolases"/>
    <property type="match status" value="1"/>
</dbReference>
<evidence type="ECO:0000256" key="2">
    <source>
        <dbReference type="ARBA" id="ARBA00022741"/>
    </source>
</evidence>
<dbReference type="InterPro" id="IPR045058">
    <property type="entry name" value="GIMA/IAN/Toc"/>
</dbReference>
<dbReference type="GeneTree" id="ENSGT01120000271858"/>
<keyword evidence="2" id="KW-0547">Nucleotide-binding</keyword>
<evidence type="ECO:0000259" key="4">
    <source>
        <dbReference type="PROSITE" id="PS51720"/>
    </source>
</evidence>
<dbReference type="GO" id="GO:0005525">
    <property type="term" value="F:GTP binding"/>
    <property type="evidence" value="ECO:0007669"/>
    <property type="project" value="UniProtKB-KW"/>
</dbReference>
<dbReference type="OMA" id="TCESDRI"/>
<name>A0A3Q4GZL0_NEOBR</name>
<dbReference type="Proteomes" id="UP000261580">
    <property type="component" value="Unassembled WGS sequence"/>
</dbReference>
<dbReference type="AlphaFoldDB" id="A0A3Q4GZL0"/>
<dbReference type="PANTHER" id="PTHR10903">
    <property type="entry name" value="GTPASE, IMAP FAMILY MEMBER-RELATED"/>
    <property type="match status" value="1"/>
</dbReference>
<keyword evidence="3" id="KW-0342">GTP-binding</keyword>
<evidence type="ECO:0000256" key="3">
    <source>
        <dbReference type="ARBA" id="ARBA00023134"/>
    </source>
</evidence>
<reference evidence="5" key="2">
    <citation type="submission" date="2025-09" db="UniProtKB">
        <authorList>
            <consortium name="Ensembl"/>
        </authorList>
    </citation>
    <scope>IDENTIFICATION</scope>
</reference>
<dbReference type="Gene3D" id="3.40.50.300">
    <property type="entry name" value="P-loop containing nucleotide triphosphate hydrolases"/>
    <property type="match status" value="1"/>
</dbReference>
<dbReference type="PROSITE" id="PS51720">
    <property type="entry name" value="G_AIG1"/>
    <property type="match status" value="1"/>
</dbReference>
<feature type="domain" description="AIG1-type G" evidence="4">
    <location>
        <begin position="2"/>
        <end position="203"/>
    </location>
</feature>
<proteinExistence type="inferred from homology"/>
<keyword evidence="6" id="KW-1185">Reference proteome</keyword>
<evidence type="ECO:0000256" key="1">
    <source>
        <dbReference type="ARBA" id="ARBA00008535"/>
    </source>
</evidence>
<comment type="similarity">
    <text evidence="1">Belongs to the TRAFAC class TrmE-Era-EngA-EngB-Septin-like GTPase superfamily. AIG1/Toc34/Toc159-like paraseptin GTPase family. IAN subfamily.</text>
</comment>